<dbReference type="AlphaFoldDB" id="K6W6E6"/>
<dbReference type="EMBL" id="BAGZ01000005">
    <property type="protein sequence ID" value="GAB77407.1"/>
    <property type="molecule type" value="Genomic_DNA"/>
</dbReference>
<comment type="caution">
    <text evidence="1">The sequence shown here is derived from an EMBL/GenBank/DDBJ whole genome shotgun (WGS) entry which is preliminary data.</text>
</comment>
<sequence length="76" mass="8660">MTMMQVRLITIDGTEWLTRAFDGDPNDHLQRLIHDEHIDSHEIVVTGTTTRTFAEPATVSFTRDHIVALWVETVVA</sequence>
<dbReference type="OrthoDB" id="5148175at2"/>
<keyword evidence="2" id="KW-1185">Reference proteome</keyword>
<accession>K6W6E6</accession>
<proteinExistence type="predicted"/>
<dbReference type="RefSeq" id="WP_006502159.1">
    <property type="nucleotide sequence ID" value="NZ_BAGZ01000005.1"/>
</dbReference>
<evidence type="ECO:0000313" key="2">
    <source>
        <dbReference type="Proteomes" id="UP000008495"/>
    </source>
</evidence>
<dbReference type="Proteomes" id="UP000008495">
    <property type="component" value="Unassembled WGS sequence"/>
</dbReference>
<organism evidence="1 2">
    <name type="scientific">Austwickia chelonae NBRC 105200</name>
    <dbReference type="NCBI Taxonomy" id="1184607"/>
    <lineage>
        <taxon>Bacteria</taxon>
        <taxon>Bacillati</taxon>
        <taxon>Actinomycetota</taxon>
        <taxon>Actinomycetes</taxon>
        <taxon>Micrococcales</taxon>
        <taxon>Dermatophilaceae</taxon>
        <taxon>Austwickia</taxon>
    </lineage>
</organism>
<evidence type="ECO:0000313" key="1">
    <source>
        <dbReference type="EMBL" id="GAB77407.1"/>
    </source>
</evidence>
<reference evidence="1 2" key="1">
    <citation type="submission" date="2012-08" db="EMBL/GenBank/DDBJ databases">
        <title>Whole genome shotgun sequence of Austwickia chelonae NBRC 105200.</title>
        <authorList>
            <person name="Yoshida I."/>
            <person name="Hosoyama A."/>
            <person name="Tsuchikane K."/>
            <person name="Katsumata H."/>
            <person name="Ando Y."/>
            <person name="Ohji S."/>
            <person name="Hamada M."/>
            <person name="Tamura T."/>
            <person name="Yamazoe A."/>
            <person name="Yamazaki S."/>
            <person name="Fujita N."/>
        </authorList>
    </citation>
    <scope>NUCLEOTIDE SEQUENCE [LARGE SCALE GENOMIC DNA]</scope>
    <source>
        <strain evidence="1 2">NBRC 105200</strain>
    </source>
</reference>
<protein>
    <submittedName>
        <fullName evidence="1">Uncharacterized protein</fullName>
    </submittedName>
</protein>
<name>K6W6E6_9MICO</name>
<gene>
    <name evidence="1" type="ORF">AUCHE_05_03180</name>
</gene>